<dbReference type="GO" id="GO:0016020">
    <property type="term" value="C:membrane"/>
    <property type="evidence" value="ECO:0007669"/>
    <property type="project" value="InterPro"/>
</dbReference>
<dbReference type="GO" id="GO:0006508">
    <property type="term" value="P:proteolysis"/>
    <property type="evidence" value="ECO:0007669"/>
    <property type="project" value="UniProtKB-KW"/>
</dbReference>
<accession>A0A937L3Q5</accession>
<organism evidence="5 6">
    <name type="scientific">PS1 clade bacterium</name>
    <dbReference type="NCBI Taxonomy" id="2175152"/>
    <lineage>
        <taxon>Bacteria</taxon>
        <taxon>Pseudomonadati</taxon>
        <taxon>Pseudomonadota</taxon>
        <taxon>Alphaproteobacteria</taxon>
        <taxon>PS1 clade</taxon>
    </lineage>
</organism>
<evidence type="ECO:0000313" key="6">
    <source>
        <dbReference type="Proteomes" id="UP000785783"/>
    </source>
</evidence>
<feature type="non-terminal residue" evidence="5">
    <location>
        <position position="138"/>
    </location>
</feature>
<gene>
    <name evidence="5" type="ORF">ISQ19_03810</name>
</gene>
<keyword evidence="3" id="KW-1133">Transmembrane helix</keyword>
<proteinExistence type="predicted"/>
<dbReference type="AlphaFoldDB" id="A0A937L3Q5"/>
<dbReference type="GO" id="GO:0004176">
    <property type="term" value="F:ATP-dependent peptidase activity"/>
    <property type="evidence" value="ECO:0007669"/>
    <property type="project" value="InterPro"/>
</dbReference>
<keyword evidence="3" id="KW-0812">Transmembrane</keyword>
<feature type="domain" description="Peptidase M41 FtsH extracellular" evidence="4">
    <location>
        <begin position="5"/>
        <end position="93"/>
    </location>
</feature>
<dbReference type="EMBL" id="JADHOK010000037">
    <property type="protein sequence ID" value="MBL6761804.1"/>
    <property type="molecule type" value="Genomic_DNA"/>
</dbReference>
<dbReference type="GO" id="GO:0004222">
    <property type="term" value="F:metalloendopeptidase activity"/>
    <property type="evidence" value="ECO:0007669"/>
    <property type="project" value="InterPro"/>
</dbReference>
<protein>
    <submittedName>
        <fullName evidence="5">ATP-dependent metallopeptidase FtsH/Yme1/Tma family protein</fullName>
    </submittedName>
</protein>
<keyword evidence="2" id="KW-0378">Hydrolase</keyword>
<dbReference type="Gene3D" id="3.30.720.210">
    <property type="match status" value="1"/>
</dbReference>
<dbReference type="GO" id="GO:0008270">
    <property type="term" value="F:zinc ion binding"/>
    <property type="evidence" value="ECO:0007669"/>
    <property type="project" value="InterPro"/>
</dbReference>
<evidence type="ECO:0000313" key="5">
    <source>
        <dbReference type="EMBL" id="MBL6761804.1"/>
    </source>
</evidence>
<keyword evidence="1" id="KW-0645">Protease</keyword>
<dbReference type="GO" id="GO:0005524">
    <property type="term" value="F:ATP binding"/>
    <property type="evidence" value="ECO:0007669"/>
    <property type="project" value="InterPro"/>
</dbReference>
<evidence type="ECO:0000259" key="4">
    <source>
        <dbReference type="Pfam" id="PF06480"/>
    </source>
</evidence>
<evidence type="ECO:0000256" key="2">
    <source>
        <dbReference type="ARBA" id="ARBA00022801"/>
    </source>
</evidence>
<dbReference type="InterPro" id="IPR011546">
    <property type="entry name" value="Pept_M41_FtsH_extracell"/>
</dbReference>
<sequence>MRNIAVWLVVGLMLFTLFNVFQGPSAQTANRNVNFSQFTAEVDAGTVAAVTIEGDAITGTYSDGSSFSTFVPPNDVTLVQRLQERGVAITAKPDSSGSPTLLGVLISWFPMLLLIGVWIFFMRQMQGGGRGAMGFGKS</sequence>
<reference evidence="5" key="1">
    <citation type="submission" date="2020-10" db="EMBL/GenBank/DDBJ databases">
        <title>Microbiome of the Black Sea water column analyzed by genome centric metagenomics.</title>
        <authorList>
            <person name="Cabello-Yeves P.J."/>
            <person name="Callieri C."/>
            <person name="Picazo A."/>
            <person name="Mehrshad M."/>
            <person name="Haro-Moreno J.M."/>
            <person name="Roda-Garcia J."/>
            <person name="Dzembekova N."/>
            <person name="Slabakova V."/>
            <person name="Slabakova N."/>
            <person name="Moncheva S."/>
            <person name="Rodriguez-Valera F."/>
        </authorList>
    </citation>
    <scope>NUCLEOTIDE SEQUENCE</scope>
    <source>
        <strain evidence="5">BS307-5m-G5</strain>
    </source>
</reference>
<comment type="caution">
    <text evidence="5">The sequence shown here is derived from an EMBL/GenBank/DDBJ whole genome shotgun (WGS) entry which is preliminary data.</text>
</comment>
<dbReference type="Proteomes" id="UP000785783">
    <property type="component" value="Unassembled WGS sequence"/>
</dbReference>
<feature type="transmembrane region" description="Helical" evidence="3">
    <location>
        <begin position="101"/>
        <end position="121"/>
    </location>
</feature>
<keyword evidence="3" id="KW-0472">Membrane</keyword>
<name>A0A937L3Q5_9PROT</name>
<evidence type="ECO:0000256" key="1">
    <source>
        <dbReference type="ARBA" id="ARBA00022670"/>
    </source>
</evidence>
<dbReference type="Pfam" id="PF06480">
    <property type="entry name" value="FtsH_ext"/>
    <property type="match status" value="1"/>
</dbReference>
<evidence type="ECO:0000256" key="3">
    <source>
        <dbReference type="SAM" id="Phobius"/>
    </source>
</evidence>